<dbReference type="EMBL" id="AP019309">
    <property type="protein sequence ID" value="BBH26395.1"/>
    <property type="molecule type" value="Genomic_DNA"/>
</dbReference>
<dbReference type="AlphaFoldDB" id="A0A3G9JDA1"/>
<name>A0A3G9JDA1_9FIRM</name>
<dbReference type="InterPro" id="IPR000182">
    <property type="entry name" value="GNAT_dom"/>
</dbReference>
<proteinExistence type="predicted"/>
<dbReference type="InParanoid" id="A0A3G9JDA1"/>
<dbReference type="InterPro" id="IPR050680">
    <property type="entry name" value="YpeA/RimI_acetyltransf"/>
</dbReference>
<dbReference type="RefSeq" id="WP_179951186.1">
    <property type="nucleotide sequence ID" value="NZ_AP019309.1"/>
</dbReference>
<evidence type="ECO:0000259" key="3">
    <source>
        <dbReference type="PROSITE" id="PS51186"/>
    </source>
</evidence>
<keyword evidence="2" id="KW-0012">Acyltransferase</keyword>
<protein>
    <submittedName>
        <fullName evidence="4">N-acetyltransferase GCN5</fullName>
    </submittedName>
</protein>
<dbReference type="PANTHER" id="PTHR43420">
    <property type="entry name" value="ACETYLTRANSFERASE"/>
    <property type="match status" value="1"/>
</dbReference>
<dbReference type="Pfam" id="PF24553">
    <property type="entry name" value="Rv0428c_C"/>
    <property type="match status" value="1"/>
</dbReference>
<accession>A0A3G9JDA1</accession>
<dbReference type="KEGG" id="ebm:SG0102_13290"/>
<dbReference type="GO" id="GO:0016747">
    <property type="term" value="F:acyltransferase activity, transferring groups other than amino-acyl groups"/>
    <property type="evidence" value="ECO:0007669"/>
    <property type="project" value="InterPro"/>
</dbReference>
<dbReference type="Proteomes" id="UP000268059">
    <property type="component" value="Chromosome"/>
</dbReference>
<evidence type="ECO:0000256" key="1">
    <source>
        <dbReference type="ARBA" id="ARBA00022679"/>
    </source>
</evidence>
<dbReference type="InterPro" id="IPR016181">
    <property type="entry name" value="Acyl_CoA_acyltransferase"/>
</dbReference>
<evidence type="ECO:0000313" key="5">
    <source>
        <dbReference type="Proteomes" id="UP000268059"/>
    </source>
</evidence>
<keyword evidence="1 4" id="KW-0808">Transferase</keyword>
<evidence type="ECO:0000313" key="4">
    <source>
        <dbReference type="EMBL" id="BBH26395.1"/>
    </source>
</evidence>
<reference evidence="4 5" key="1">
    <citation type="submission" date="2018-11" db="EMBL/GenBank/DDBJ databases">
        <title>Novel Erysipelotrichaceae bacterium isolated from small intestine of a swine.</title>
        <authorList>
            <person name="Kim J.S."/>
            <person name="Choe H."/>
            <person name="Lee Y.R."/>
            <person name="Kim K.M."/>
            <person name="Park D.S."/>
        </authorList>
    </citation>
    <scope>NUCLEOTIDE SEQUENCE [LARGE SCALE GENOMIC DNA]</scope>
    <source>
        <strain evidence="4 5">SG0102</strain>
    </source>
</reference>
<dbReference type="FunCoup" id="A0A3G9JDA1">
    <property type="interactions" value="4"/>
</dbReference>
<sequence length="276" mass="32134">MDLSQKAYINMIEEISLNAWPSHKIELYDGWLLRFSHNYTHRTNSVSQVGVSHIDVEDKITYCEQVYEMWHTPVIFKISPLIDPSFDELLAKKGYEIEHITENLVMDLQDFRPFPVEHVEYEFYGRNSNLPSIVSYPGNIIVQLRDRITDDWMHGLFNLNGTTNPTLRRIVPSMYHAIPKETIVASIEIDGRMVASGLGILDRDHVGVYAIYVDPSCRKKHFARAIVSTIIAEAQKKGYHHAYLQCVQGNAIARHLYESLGFHHLYNYWFRVKKMY</sequence>
<feature type="domain" description="N-acetyltransferase" evidence="3">
    <location>
        <begin position="142"/>
        <end position="276"/>
    </location>
</feature>
<dbReference type="Pfam" id="PF00583">
    <property type="entry name" value="Acetyltransf_1"/>
    <property type="match status" value="1"/>
</dbReference>
<dbReference type="PROSITE" id="PS51186">
    <property type="entry name" value="GNAT"/>
    <property type="match status" value="1"/>
</dbReference>
<gene>
    <name evidence="4" type="ORF">SG0102_13290</name>
</gene>
<organism evidence="4 5">
    <name type="scientific">Intestinibaculum porci</name>
    <dbReference type="NCBI Taxonomy" id="2487118"/>
    <lineage>
        <taxon>Bacteria</taxon>
        <taxon>Bacillati</taxon>
        <taxon>Bacillota</taxon>
        <taxon>Erysipelotrichia</taxon>
        <taxon>Erysipelotrichales</taxon>
        <taxon>Erysipelotrichaceae</taxon>
        <taxon>Intestinibaculum</taxon>
    </lineage>
</organism>
<dbReference type="SUPFAM" id="SSF55729">
    <property type="entry name" value="Acyl-CoA N-acyltransferases (Nat)"/>
    <property type="match status" value="1"/>
</dbReference>
<keyword evidence="5" id="KW-1185">Reference proteome</keyword>
<dbReference type="Gene3D" id="3.40.630.30">
    <property type="match status" value="1"/>
</dbReference>
<evidence type="ECO:0000256" key="2">
    <source>
        <dbReference type="ARBA" id="ARBA00023315"/>
    </source>
</evidence>
<dbReference type="InterPro" id="IPR056935">
    <property type="entry name" value="Rv0428c-like_C"/>
</dbReference>